<name>A0A2N6VPV0_9MICO</name>
<reference evidence="1 2" key="1">
    <citation type="submission" date="2017-09" db="EMBL/GenBank/DDBJ databases">
        <title>Bacterial strain isolated from the female urinary microbiota.</title>
        <authorList>
            <person name="Thomas-White K."/>
            <person name="Kumar N."/>
            <person name="Forster S."/>
            <person name="Putonti C."/>
            <person name="Lawley T."/>
            <person name="Wolfe A.J."/>
        </authorList>
    </citation>
    <scope>NUCLEOTIDE SEQUENCE [LARGE SCALE GENOMIC DNA]</scope>
    <source>
        <strain evidence="1 2">UMB1301</strain>
    </source>
</reference>
<dbReference type="AlphaFoldDB" id="A0A2N6VPV0"/>
<dbReference type="Proteomes" id="UP000235598">
    <property type="component" value="Unassembled WGS sequence"/>
</dbReference>
<organism evidence="1 2">
    <name type="scientific">Brevibacterium paucivorans</name>
    <dbReference type="NCBI Taxonomy" id="170994"/>
    <lineage>
        <taxon>Bacteria</taxon>
        <taxon>Bacillati</taxon>
        <taxon>Actinomycetota</taxon>
        <taxon>Actinomycetes</taxon>
        <taxon>Micrococcales</taxon>
        <taxon>Brevibacteriaceae</taxon>
        <taxon>Brevibacterium</taxon>
    </lineage>
</organism>
<gene>
    <name evidence="1" type="ORF">CJ199_01770</name>
</gene>
<protein>
    <submittedName>
        <fullName evidence="1">Uncharacterized protein</fullName>
    </submittedName>
</protein>
<dbReference type="EMBL" id="PNHK01000001">
    <property type="protein sequence ID" value="PMD06142.1"/>
    <property type="molecule type" value="Genomic_DNA"/>
</dbReference>
<sequence length="105" mass="11823">MVTIEDMEEVYVGLARIYDDAMGTSRATDLFLFYQEPDLGFSAPFQWLVTEEIRVDDSALYERAVSVAKQLIADTEAEGDDYIPWLVGEGLGPFIEMHESASKHV</sequence>
<dbReference type="RefSeq" id="WP_102237795.1">
    <property type="nucleotide sequence ID" value="NZ_PNHK01000001.1"/>
</dbReference>
<proteinExistence type="predicted"/>
<accession>A0A2N6VPV0</accession>
<evidence type="ECO:0000313" key="1">
    <source>
        <dbReference type="EMBL" id="PMD06142.1"/>
    </source>
</evidence>
<comment type="caution">
    <text evidence="1">The sequence shown here is derived from an EMBL/GenBank/DDBJ whole genome shotgun (WGS) entry which is preliminary data.</text>
</comment>
<evidence type="ECO:0000313" key="2">
    <source>
        <dbReference type="Proteomes" id="UP000235598"/>
    </source>
</evidence>